<dbReference type="AlphaFoldDB" id="A0A2P5HHD8"/>
<evidence type="ECO:0000256" key="1">
    <source>
        <dbReference type="SAM" id="MobiDB-lite"/>
    </source>
</evidence>
<feature type="region of interest" description="Disordered" evidence="1">
    <location>
        <begin position="18"/>
        <end position="41"/>
    </location>
</feature>
<dbReference type="InParanoid" id="A0A2P5HHD8"/>
<evidence type="ECO:0000313" key="2">
    <source>
        <dbReference type="EMBL" id="POS69661.1"/>
    </source>
</evidence>
<proteinExistence type="predicted"/>
<organism evidence="2 3">
    <name type="scientific">Diaporthe helianthi</name>
    <dbReference type="NCBI Taxonomy" id="158607"/>
    <lineage>
        <taxon>Eukaryota</taxon>
        <taxon>Fungi</taxon>
        <taxon>Dikarya</taxon>
        <taxon>Ascomycota</taxon>
        <taxon>Pezizomycotina</taxon>
        <taxon>Sordariomycetes</taxon>
        <taxon>Sordariomycetidae</taxon>
        <taxon>Diaporthales</taxon>
        <taxon>Diaporthaceae</taxon>
        <taxon>Diaporthe</taxon>
    </lineage>
</organism>
<protein>
    <submittedName>
        <fullName evidence="2">Uncharacterized protein</fullName>
    </submittedName>
</protein>
<name>A0A2P5HHD8_DIAHE</name>
<keyword evidence="3" id="KW-1185">Reference proteome</keyword>
<dbReference type="EMBL" id="MAVT02002089">
    <property type="protein sequence ID" value="POS69661.1"/>
    <property type="molecule type" value="Genomic_DNA"/>
</dbReference>
<reference evidence="2" key="1">
    <citation type="submission" date="2017-09" db="EMBL/GenBank/DDBJ databases">
        <title>Polyketide synthases of a Diaporthe helianthi virulent isolate.</title>
        <authorList>
            <person name="Baroncelli R."/>
        </authorList>
    </citation>
    <scope>NUCLEOTIDE SEQUENCE [LARGE SCALE GENOMIC DNA]</scope>
    <source>
        <strain evidence="2">7/96</strain>
    </source>
</reference>
<gene>
    <name evidence="2" type="ORF">DHEL01_v211945</name>
</gene>
<sequence length="96" mass="10826">MRGHMSFMSAPEGLFRLLNDLSAAETSPPPPPERGRRQTRACDYPRPNDWDGMIHFATVESREHTLNLCEEDAMAWAKGYLRSRTSVRVAHALSGL</sequence>
<comment type="caution">
    <text evidence="2">The sequence shown here is derived from an EMBL/GenBank/DDBJ whole genome shotgun (WGS) entry which is preliminary data.</text>
</comment>
<evidence type="ECO:0000313" key="3">
    <source>
        <dbReference type="Proteomes" id="UP000094444"/>
    </source>
</evidence>
<accession>A0A2P5HHD8</accession>
<dbReference type="Proteomes" id="UP000094444">
    <property type="component" value="Unassembled WGS sequence"/>
</dbReference>